<keyword evidence="10" id="KW-1185">Reference proteome</keyword>
<evidence type="ECO:0000256" key="2">
    <source>
        <dbReference type="ARBA" id="ARBA00010735"/>
    </source>
</evidence>
<dbReference type="GO" id="GO:0005886">
    <property type="term" value="C:plasma membrane"/>
    <property type="evidence" value="ECO:0007669"/>
    <property type="project" value="UniProtKB-SubCell"/>
</dbReference>
<dbReference type="InterPro" id="IPR011606">
    <property type="entry name" value="Brnchd-chn_aa_trnsp_permease"/>
</dbReference>
<feature type="transmembrane region" description="Helical" evidence="8">
    <location>
        <begin position="57"/>
        <end position="79"/>
    </location>
</feature>
<name>A0A0X2NJK9_9CORY</name>
<feature type="transmembrane region" description="Helical" evidence="8">
    <location>
        <begin position="128"/>
        <end position="150"/>
    </location>
</feature>
<evidence type="ECO:0000313" key="9">
    <source>
        <dbReference type="EMBL" id="CUU65666.1"/>
    </source>
</evidence>
<protein>
    <submittedName>
        <fullName evidence="9">Predicted branched-chain amino acid permease (Azaleucine resistance)</fullName>
    </submittedName>
</protein>
<dbReference type="OrthoDB" id="5195391at2"/>
<dbReference type="Proteomes" id="UP000182498">
    <property type="component" value="Unassembled WGS sequence"/>
</dbReference>
<keyword evidence="6 8" id="KW-1133">Transmembrane helix</keyword>
<evidence type="ECO:0000256" key="7">
    <source>
        <dbReference type="ARBA" id="ARBA00023136"/>
    </source>
</evidence>
<dbReference type="PANTHER" id="PTHR34979:SF1">
    <property type="entry name" value="INNER MEMBRANE PROTEIN YGAZ"/>
    <property type="match status" value="1"/>
</dbReference>
<evidence type="ECO:0000256" key="6">
    <source>
        <dbReference type="ARBA" id="ARBA00022989"/>
    </source>
</evidence>
<keyword evidence="3" id="KW-0813">Transport</keyword>
<reference evidence="10" key="1">
    <citation type="submission" date="2015-11" db="EMBL/GenBank/DDBJ databases">
        <authorList>
            <person name="Dugat-Bony E."/>
        </authorList>
    </citation>
    <scope>NUCLEOTIDE SEQUENCE [LARGE SCALE GENOMIC DNA]</scope>
    <source>
        <strain evidence="10">Mu292</strain>
    </source>
</reference>
<gene>
    <name evidence="9" type="ORF">CVAR292_00998</name>
</gene>
<keyword evidence="5 8" id="KW-0812">Transmembrane</keyword>
<comment type="similarity">
    <text evidence="2">Belongs to the AzlC family.</text>
</comment>
<keyword evidence="7 8" id="KW-0472">Membrane</keyword>
<proteinExistence type="inferred from homology"/>
<sequence>MANMIPSHRTVVKDGAVICLTLLAVGVSYGSLSHQAGLHLWQTAFLAALAYGGAAEILFVGTLGASGSPVAAVLGGVLVNSRNLAYGMNVGTIAPRGWRIVAGAHLVNDETTAFSRTGASSEQRWRRFSVFGVVMLASWISGAVAGQMVADLTDTDAFGVDAAFPVILIAMVLPDLRRQPTLLAALAAVVVSVSATPFVPSGLTAVCALVVLLPWALSTRRSA</sequence>
<evidence type="ECO:0000256" key="8">
    <source>
        <dbReference type="SAM" id="Phobius"/>
    </source>
</evidence>
<dbReference type="GO" id="GO:1903785">
    <property type="term" value="P:L-valine transmembrane transport"/>
    <property type="evidence" value="ECO:0007669"/>
    <property type="project" value="TreeGrafter"/>
</dbReference>
<organism evidence="9 10">
    <name type="scientific">Corynebacterium variabile</name>
    <dbReference type="NCBI Taxonomy" id="1727"/>
    <lineage>
        <taxon>Bacteria</taxon>
        <taxon>Bacillati</taxon>
        <taxon>Actinomycetota</taxon>
        <taxon>Actinomycetes</taxon>
        <taxon>Mycobacteriales</taxon>
        <taxon>Corynebacteriaceae</taxon>
        <taxon>Corynebacterium</taxon>
    </lineage>
</organism>
<dbReference type="AlphaFoldDB" id="A0A0X2NJK9"/>
<keyword evidence="4" id="KW-1003">Cell membrane</keyword>
<comment type="subcellular location">
    <subcellularLocation>
        <location evidence="1">Cell membrane</location>
        <topology evidence="1">Multi-pass membrane protein</topology>
    </subcellularLocation>
</comment>
<evidence type="ECO:0000313" key="10">
    <source>
        <dbReference type="Proteomes" id="UP000182498"/>
    </source>
</evidence>
<dbReference type="Pfam" id="PF03591">
    <property type="entry name" value="AzlC"/>
    <property type="match status" value="1"/>
</dbReference>
<evidence type="ECO:0000256" key="1">
    <source>
        <dbReference type="ARBA" id="ARBA00004651"/>
    </source>
</evidence>
<evidence type="ECO:0000256" key="3">
    <source>
        <dbReference type="ARBA" id="ARBA00022448"/>
    </source>
</evidence>
<evidence type="ECO:0000256" key="4">
    <source>
        <dbReference type="ARBA" id="ARBA00022475"/>
    </source>
</evidence>
<dbReference type="PANTHER" id="PTHR34979">
    <property type="entry name" value="INNER MEMBRANE PROTEIN YGAZ"/>
    <property type="match status" value="1"/>
</dbReference>
<dbReference type="EMBL" id="FAUH01000005">
    <property type="protein sequence ID" value="CUU65666.1"/>
    <property type="molecule type" value="Genomic_DNA"/>
</dbReference>
<evidence type="ECO:0000256" key="5">
    <source>
        <dbReference type="ARBA" id="ARBA00022692"/>
    </source>
</evidence>
<accession>A0A0X2NJK9</accession>
<feature type="transmembrane region" description="Helical" evidence="8">
    <location>
        <begin position="185"/>
        <end position="217"/>
    </location>
</feature>